<keyword evidence="2" id="KW-1185">Reference proteome</keyword>
<gene>
    <name evidence="1" type="ORF">L3Q82_013245</name>
</gene>
<accession>A0ACB8VZ92</accession>
<dbReference type="Proteomes" id="UP000831701">
    <property type="component" value="Chromosome 16"/>
</dbReference>
<sequence length="1223" mass="140046">VVLTTHFSVRTLANHFEDICLDIDTKEAESQRGAKLKKKSQNLTISLYHSSSYSALCCVTSMSIPSSGQKTPVDHGVQIRFINDLYDTGGGQFGSQPKTKSQSTSKYGVAVRVQGIAGQPYVVLKDGQKGDSYGVQLKTHYPSGYSSLPRRREKAEPETQGENVGGGQGGGLRRAQSHGSLLDRDGEGGAGNEDFQLSRPPGDGKSGSYGNLDGGIGVRGERELARHVGGREGDMERNMWDGSYKAGLNGSVGSVGSAGSSQSYPDPPQQTNEVHPSHKQTPVNRLINRFDGGNTGGQQRGLPPSQQHPRNTSPILTPNTYTSPPSSTHSSLGRSQGAVTKFPGHSTNQWTSPGRYPAMETPQAIPTEAQVTPDLLLDQGQSAEMSSEEEQVMQTIYNILKQGTNESDVVIKHKVKVIFQKIQSLKERPQEAWVREKRELERKMAELQTALQAERRDSVSNSDPALKAELESCLDENLQLQEMLDRKKKELNETQSELTQLRMDRENAEARVREMEDQLAEFQDELRKENGNKTELVSCQAQLMEVCQLKQKLEETLRQRERELTALKGALKEEVATHDKEIEALRDQYSADMEKLRNSMDQVSQSHAGIEAERLRVNASVRSLQQQLEDCRDESSHWMEQFHATRDELRTTKQELLQARLEKEEFEEELKDLQQKVGAMKQQIPDPSHTQTLNQELQRCNADLQKAKSEIEKQRIEYDKKVMEVISMKKSHQNQEAELKYEIDRLKDQLQRTKEDFSKAQEKNKWLPDPTTISELQQKLDETQSEASQLKEKLSLSEEELETSKTRLSRAQMDVKSLQDAQQEQEEANKRLKDKLSRLEAQLQTNASESSEAELTLHAEVRGLRTELDEAKRKASRLSQEHRELSQRLEDAEKDKETHKQTINQLEETQRQQERALEKLNKEHVSLTMSSREEAQALRVQLEEQRERTRKEMQEAQRHGNDAQSELERSQINLRRLEEEISRQKKEFLLVCEERDNHQLDKELLVNRVRHLEGEMDANKNSHNDKTREIRILEDKLKRLELELEEERSSSEMLTDRVARSRDQIDQLRSELMQERSSKQDLELDKNAMERHLKELRSRVADMEGQSRSSAGVSQLENKIQELEERLRSEEREKNSVVASQRRLDRKLKELNMTLDEERQIHTEQRDQLALRVKALKRQVDEGETELERIDGLRRKAQRDMEEQVELKEALQTRVTTLETELK</sequence>
<feature type="non-terminal residue" evidence="1">
    <location>
        <position position="1"/>
    </location>
</feature>
<organism evidence="1 2">
    <name type="scientific">Scortum barcoo</name>
    <name type="common">barcoo grunter</name>
    <dbReference type="NCBI Taxonomy" id="214431"/>
    <lineage>
        <taxon>Eukaryota</taxon>
        <taxon>Metazoa</taxon>
        <taxon>Chordata</taxon>
        <taxon>Craniata</taxon>
        <taxon>Vertebrata</taxon>
        <taxon>Euteleostomi</taxon>
        <taxon>Actinopterygii</taxon>
        <taxon>Neopterygii</taxon>
        <taxon>Teleostei</taxon>
        <taxon>Neoteleostei</taxon>
        <taxon>Acanthomorphata</taxon>
        <taxon>Eupercaria</taxon>
        <taxon>Centrarchiformes</taxon>
        <taxon>Terapontoidei</taxon>
        <taxon>Terapontidae</taxon>
        <taxon>Scortum</taxon>
    </lineage>
</organism>
<reference evidence="1" key="1">
    <citation type="submission" date="2022-04" db="EMBL/GenBank/DDBJ databases">
        <title>Jade perch genome.</title>
        <authorList>
            <person name="Chao B."/>
        </authorList>
    </citation>
    <scope>NUCLEOTIDE SEQUENCE</scope>
    <source>
        <strain evidence="1">CB-2022</strain>
    </source>
</reference>
<proteinExistence type="predicted"/>
<protein>
    <submittedName>
        <fullName evidence="1">Uncharacterized protein</fullName>
    </submittedName>
</protein>
<evidence type="ECO:0000313" key="1">
    <source>
        <dbReference type="EMBL" id="KAI3361047.1"/>
    </source>
</evidence>
<evidence type="ECO:0000313" key="2">
    <source>
        <dbReference type="Proteomes" id="UP000831701"/>
    </source>
</evidence>
<dbReference type="EMBL" id="CM041546">
    <property type="protein sequence ID" value="KAI3361047.1"/>
    <property type="molecule type" value="Genomic_DNA"/>
</dbReference>
<comment type="caution">
    <text evidence="1">The sequence shown here is derived from an EMBL/GenBank/DDBJ whole genome shotgun (WGS) entry which is preliminary data.</text>
</comment>
<name>A0ACB8VZ92_9TELE</name>